<keyword evidence="1" id="KW-1133">Transmembrane helix</keyword>
<feature type="transmembrane region" description="Helical" evidence="1">
    <location>
        <begin position="180"/>
        <end position="204"/>
    </location>
</feature>
<dbReference type="AlphaFoldDB" id="A0A139Q0K1"/>
<name>A0A139Q0K1_STRMT</name>
<dbReference type="EMBL" id="LQOD01000017">
    <property type="protein sequence ID" value="KXT96086.1"/>
    <property type="molecule type" value="Genomic_DNA"/>
</dbReference>
<evidence type="ECO:0000313" key="2">
    <source>
        <dbReference type="EMBL" id="KXT96086.1"/>
    </source>
</evidence>
<feature type="transmembrane region" description="Helical" evidence="1">
    <location>
        <begin position="147"/>
        <end position="168"/>
    </location>
</feature>
<proteinExistence type="predicted"/>
<dbReference type="Proteomes" id="UP000070458">
    <property type="component" value="Unassembled WGS sequence"/>
</dbReference>
<comment type="caution">
    <text evidence="2">The sequence shown here is derived from an EMBL/GenBank/DDBJ whole genome shotgun (WGS) entry which is preliminary data.</text>
</comment>
<accession>A0A139Q0K1</accession>
<feature type="transmembrane region" description="Helical" evidence="1">
    <location>
        <begin position="211"/>
        <end position="232"/>
    </location>
</feature>
<evidence type="ECO:0000313" key="3">
    <source>
        <dbReference type="Proteomes" id="UP000070458"/>
    </source>
</evidence>
<organism evidence="2 3">
    <name type="scientific">Streptococcus mitis</name>
    <dbReference type="NCBI Taxonomy" id="28037"/>
    <lineage>
        <taxon>Bacteria</taxon>
        <taxon>Bacillati</taxon>
        <taxon>Bacillota</taxon>
        <taxon>Bacilli</taxon>
        <taxon>Lactobacillales</taxon>
        <taxon>Streptococcaceae</taxon>
        <taxon>Streptococcus</taxon>
        <taxon>Streptococcus mitis group</taxon>
    </lineage>
</organism>
<protein>
    <submittedName>
        <fullName evidence="2">Uncharacterized protein</fullName>
    </submittedName>
</protein>
<feature type="transmembrane region" description="Helical" evidence="1">
    <location>
        <begin position="98"/>
        <end position="116"/>
    </location>
</feature>
<keyword evidence="1" id="KW-0472">Membrane</keyword>
<reference evidence="2 3" key="1">
    <citation type="submission" date="2016-01" db="EMBL/GenBank/DDBJ databases">
        <title>Highly variable Streptococcus oralis are common among viridans streptococci isolated from primates.</title>
        <authorList>
            <person name="Denapaite D."/>
            <person name="Rieger M."/>
            <person name="Koendgen S."/>
            <person name="Brueckner R."/>
            <person name="Ochigava I."/>
            <person name="Kappeler P."/>
            <person name="Maetz-Rensing K."/>
            <person name="Leendertz F."/>
            <person name="Hakenbeck R."/>
        </authorList>
    </citation>
    <scope>NUCLEOTIDE SEQUENCE [LARGE SCALE GENOMIC DNA]</scope>
    <source>
        <strain evidence="2 3">DD26</strain>
    </source>
</reference>
<evidence type="ECO:0000256" key="1">
    <source>
        <dbReference type="SAM" id="Phobius"/>
    </source>
</evidence>
<gene>
    <name evidence="2" type="ORF">SMIDD26_00117</name>
</gene>
<keyword evidence="1" id="KW-0812">Transmembrane</keyword>
<feature type="transmembrane region" description="Helical" evidence="1">
    <location>
        <begin position="122"/>
        <end position="140"/>
    </location>
</feature>
<sequence length="260" mass="26009">MLTRLPALGSFDTSSCVFTKSSAAITAVFPSTVTVALPLLSTNTVALGFALKTESLIAVFSVSDKPSLFATTVSSTGILTAACLVGSVKSVFAFNKSAAGIVATAPSFVVTVAFPLSSTTTVASGFIALTLSAIFSFNLASSSGVKLVISLSKITLSAGVFTLLPAVADSLSSGFFSKSSTGIVAVLYVVVPSAFVSGTVTVAFPLSSTNTFVPSGLTALIAFAILVLRVSLSAPSKSAGFADTLSAGLLTLFPAFAPSA</sequence>
<feature type="transmembrane region" description="Helical" evidence="1">
    <location>
        <begin position="68"/>
        <end position="86"/>
    </location>
</feature>